<name>A0A9P5S9M4_9FUNG</name>
<dbReference type="AlphaFoldDB" id="A0A9P5S9M4"/>
<feature type="compositionally biased region" description="Basic and acidic residues" evidence="1">
    <location>
        <begin position="302"/>
        <end position="311"/>
    </location>
</feature>
<feature type="compositionally biased region" description="Polar residues" evidence="1">
    <location>
        <begin position="489"/>
        <end position="505"/>
    </location>
</feature>
<feature type="compositionally biased region" description="Low complexity" evidence="1">
    <location>
        <begin position="538"/>
        <end position="550"/>
    </location>
</feature>
<dbReference type="OrthoDB" id="5398572at2759"/>
<keyword evidence="3" id="KW-1185">Reference proteome</keyword>
<proteinExistence type="predicted"/>
<feature type="compositionally biased region" description="Acidic residues" evidence="1">
    <location>
        <begin position="373"/>
        <end position="386"/>
    </location>
</feature>
<feature type="compositionally biased region" description="Basic and acidic residues" evidence="1">
    <location>
        <begin position="322"/>
        <end position="332"/>
    </location>
</feature>
<feature type="region of interest" description="Disordered" evidence="1">
    <location>
        <begin position="1"/>
        <end position="22"/>
    </location>
</feature>
<evidence type="ECO:0000313" key="3">
    <source>
        <dbReference type="Proteomes" id="UP000748756"/>
    </source>
</evidence>
<feature type="compositionally biased region" description="Low complexity" evidence="1">
    <location>
        <begin position="478"/>
        <end position="488"/>
    </location>
</feature>
<protein>
    <submittedName>
        <fullName evidence="2">Uncharacterized protein</fullName>
    </submittedName>
</protein>
<dbReference type="EMBL" id="JAAAUQ010000038">
    <property type="protein sequence ID" value="KAF9156076.1"/>
    <property type="molecule type" value="Genomic_DNA"/>
</dbReference>
<dbReference type="Gene3D" id="1.10.10.60">
    <property type="entry name" value="Homeodomain-like"/>
    <property type="match status" value="1"/>
</dbReference>
<feature type="compositionally biased region" description="Basic and acidic residues" evidence="1">
    <location>
        <begin position="345"/>
        <end position="365"/>
    </location>
</feature>
<evidence type="ECO:0000313" key="2">
    <source>
        <dbReference type="EMBL" id="KAF9156076.1"/>
    </source>
</evidence>
<reference evidence="2" key="1">
    <citation type="journal article" date="2020" name="Fungal Divers.">
        <title>Resolving the Mortierellaceae phylogeny through synthesis of multi-gene phylogenetics and phylogenomics.</title>
        <authorList>
            <person name="Vandepol N."/>
            <person name="Liber J."/>
            <person name="Desiro A."/>
            <person name="Na H."/>
            <person name="Kennedy M."/>
            <person name="Barry K."/>
            <person name="Grigoriev I.V."/>
            <person name="Miller A.N."/>
            <person name="O'Donnell K."/>
            <person name="Stajich J.E."/>
            <person name="Bonito G."/>
        </authorList>
    </citation>
    <scope>NUCLEOTIDE SEQUENCE</scope>
    <source>
        <strain evidence="2">NRRL 6426</strain>
    </source>
</reference>
<feature type="region of interest" description="Disordered" evidence="1">
    <location>
        <begin position="478"/>
        <end position="690"/>
    </location>
</feature>
<feature type="region of interest" description="Disordered" evidence="1">
    <location>
        <begin position="301"/>
        <end position="430"/>
    </location>
</feature>
<organism evidence="2 3">
    <name type="scientific">Linnemannia schmuckeri</name>
    <dbReference type="NCBI Taxonomy" id="64567"/>
    <lineage>
        <taxon>Eukaryota</taxon>
        <taxon>Fungi</taxon>
        <taxon>Fungi incertae sedis</taxon>
        <taxon>Mucoromycota</taxon>
        <taxon>Mortierellomycotina</taxon>
        <taxon>Mortierellomycetes</taxon>
        <taxon>Mortierellales</taxon>
        <taxon>Mortierellaceae</taxon>
        <taxon>Linnemannia</taxon>
    </lineage>
</organism>
<sequence length="785" mass="88317">MPRNRKTSPRDKQPAASSKDIDVMDSSSDEDILLKAFDAWTYVFLHSYVSMTDPILQLKIEHDDLDYQWGRFSRGQEALDPDPKFRFLENHHILEFGLEENFIMRHDLAVMVRDLFMRDLDLTRLNLGFSSYIRMFRQQLDDSASIAVDDPGMYWKTLMQIVCLVIALCMRESQDMADYSPVEDLTTRWEQKTRTRPNTTVNLERISDSAMTWMFEIATQAAQDTNRLYGLYQNTLRLIIAQLEVAIQELSPPANEDGLVDNLMEIRDNQVASLHRNFERLGQLTLDDIDSDWFETHDDEVETVHEERRLEFPTLEDTELSGQDKDGPEEGSKPSGEVGDNSADVEERANGVDEKTDDAEGKTDKWSAVVKVEDEEDEEEEEEEEEPLKRRYSRSKQVYDPYATTSRGSASSGSSGQPRGMAISFVRPGPDNLAQASLLSMSAQNQIAKTQVQDSLHADLASTAAAAPYRINLQASTAQQSLTAQHTSGAQQTSAARQSEKQPMSSPLRVPSQTPPPDPVPKPERQSPSKESSAGCKPSTTTAPAAGPPAKSLLAPERVGVKQSEPDPFISIKKTKRVFKAPSESEFEDDDDNVPVRELKKKKDTKESVPTPPLSDNPQSPAPDRFQSTKDALQEAAKAMRQNSSNSNSSSSSSGSAGPSNRNGPPVISVSQILQNRSPPKEKRKYRPWSNEEVNRLMELAPKFLHDPTPGDIEGRKKRNVRWAQLKTYDERHGNVLKHRTQVNLKDKYREKTDEGQHRQEVIMINRAKADAVPQHKFSSSKRGF</sequence>
<feature type="compositionally biased region" description="Low complexity" evidence="1">
    <location>
        <begin position="406"/>
        <end position="416"/>
    </location>
</feature>
<feature type="compositionally biased region" description="Low complexity" evidence="1">
    <location>
        <begin position="643"/>
        <end position="666"/>
    </location>
</feature>
<comment type="caution">
    <text evidence="2">The sequence shown here is derived from an EMBL/GenBank/DDBJ whole genome shotgun (WGS) entry which is preliminary data.</text>
</comment>
<accession>A0A9P5S9M4</accession>
<evidence type="ECO:0000256" key="1">
    <source>
        <dbReference type="SAM" id="MobiDB-lite"/>
    </source>
</evidence>
<dbReference type="Proteomes" id="UP000748756">
    <property type="component" value="Unassembled WGS sequence"/>
</dbReference>
<gene>
    <name evidence="2" type="ORF">BG015_007379</name>
</gene>
<feature type="compositionally biased region" description="Polar residues" evidence="1">
    <location>
        <begin position="669"/>
        <end position="678"/>
    </location>
</feature>